<evidence type="ECO:0000259" key="3">
    <source>
        <dbReference type="SMART" id="SM00857"/>
    </source>
</evidence>
<reference evidence="4 5" key="1">
    <citation type="submission" date="2023-07" db="EMBL/GenBank/DDBJ databases">
        <title>Sorghum-associated microbial communities from plants grown in Nebraska, USA.</title>
        <authorList>
            <person name="Schachtman D."/>
        </authorList>
    </citation>
    <scope>NUCLEOTIDE SEQUENCE [LARGE SCALE GENOMIC DNA]</scope>
    <source>
        <strain evidence="4 5">DS1039</strain>
    </source>
</reference>
<dbReference type="InterPro" id="IPR036162">
    <property type="entry name" value="Resolvase-like_N_sf"/>
</dbReference>
<evidence type="ECO:0000313" key="4">
    <source>
        <dbReference type="EMBL" id="MDR6374178.1"/>
    </source>
</evidence>
<dbReference type="Proteomes" id="UP001185254">
    <property type="component" value="Unassembled WGS sequence"/>
</dbReference>
<evidence type="ECO:0000313" key="5">
    <source>
        <dbReference type="Proteomes" id="UP001185254"/>
    </source>
</evidence>
<organism evidence="4 5">
    <name type="scientific">Paraburkholderia caledonica</name>
    <dbReference type="NCBI Taxonomy" id="134536"/>
    <lineage>
        <taxon>Bacteria</taxon>
        <taxon>Pseudomonadati</taxon>
        <taxon>Pseudomonadota</taxon>
        <taxon>Betaproteobacteria</taxon>
        <taxon>Burkholderiales</taxon>
        <taxon>Burkholderiaceae</taxon>
        <taxon>Paraburkholderia</taxon>
    </lineage>
</organism>
<protein>
    <submittedName>
        <fullName evidence="4">DNA invertase Pin-like site-specific DNA recombinase</fullName>
    </submittedName>
</protein>
<dbReference type="SMART" id="SM00857">
    <property type="entry name" value="Resolvase"/>
    <property type="match status" value="1"/>
</dbReference>
<dbReference type="Pfam" id="PF13408">
    <property type="entry name" value="Zn_ribbon_recom"/>
    <property type="match status" value="1"/>
</dbReference>
<dbReference type="Gene3D" id="3.40.50.1390">
    <property type="entry name" value="Resolvase, N-terminal catalytic domain"/>
    <property type="match status" value="1"/>
</dbReference>
<dbReference type="Pfam" id="PF00239">
    <property type="entry name" value="Resolvase"/>
    <property type="match status" value="1"/>
</dbReference>
<dbReference type="InterPro" id="IPR050639">
    <property type="entry name" value="SSR_resolvase"/>
</dbReference>
<dbReference type="PANTHER" id="PTHR30461:SF2">
    <property type="entry name" value="SERINE RECOMBINASE PINE-RELATED"/>
    <property type="match status" value="1"/>
</dbReference>
<keyword evidence="5" id="KW-1185">Reference proteome</keyword>
<dbReference type="PANTHER" id="PTHR30461">
    <property type="entry name" value="DNA-INVERTASE FROM LAMBDOID PROPHAGE"/>
    <property type="match status" value="1"/>
</dbReference>
<keyword evidence="1" id="KW-0238">DNA-binding</keyword>
<sequence>MLDDTLTLRDLGMSAFDGSNIAKGALGAFLESAREGLVPNGSVLLVESFDRLSRADTWAAFGVFRQIIDQGITVVTLADGNVFSPEQMQGESAVVPMLTSIIVMARAHEESARKSQRVRAAWRSKRENAGLRKLTSTCPQWMRLTPDRSTFELIPEKVSVVRKIIELQMNGVGQQAIVKLLNQGGILPINYRSRLGNGWHPSTIQKICTSPALYGAYQPTTVEGNSRVPAGEIIEGYYPALLTKAEFHTLQLSRRDRLSRGRGAKGAAFTNIFSGLLKCGYCGGAMNITTHKPADAPRTIRSVVCSNAKRGLGCHFILWGLEDLERTVMTYMRDVDITDLIGSGNSLSKQILEIEKEITGFEVSRTEVSGKLARLVAAIETGGSEFEVLKDRFAAQQEAKAQIDAQVNGKQKELAALKAALFDVATVKQSVLALYEKLAVVDADELYQLRARLAAQIRKVVKRINVYPGGVYLADVDEEWVGRQGELDSARRPDRSFRRAEIVGSNGRPYFTSTVLDARAQGHLDHAETLETLGQAPEAERSLRRKENRRT</sequence>
<dbReference type="CDD" id="cd00338">
    <property type="entry name" value="Ser_Recombinase"/>
    <property type="match status" value="1"/>
</dbReference>
<dbReference type="InterPro" id="IPR011109">
    <property type="entry name" value="DNA_bind_recombinase_dom"/>
</dbReference>
<dbReference type="InterPro" id="IPR006119">
    <property type="entry name" value="Resolv_N"/>
</dbReference>
<comment type="caution">
    <text evidence="4">The sequence shown here is derived from an EMBL/GenBank/DDBJ whole genome shotgun (WGS) entry which is preliminary data.</text>
</comment>
<dbReference type="Gene3D" id="3.90.1750.20">
    <property type="entry name" value="Putative Large Serine Recombinase, Chain B, Domain 2"/>
    <property type="match status" value="1"/>
</dbReference>
<dbReference type="Pfam" id="PF07508">
    <property type="entry name" value="Recombinase"/>
    <property type="match status" value="1"/>
</dbReference>
<feature type="domain" description="Resolvase/invertase-type recombinase catalytic" evidence="3">
    <location>
        <begin position="3"/>
        <end position="131"/>
    </location>
</feature>
<dbReference type="SUPFAM" id="SSF53041">
    <property type="entry name" value="Resolvase-like"/>
    <property type="match status" value="1"/>
</dbReference>
<keyword evidence="2" id="KW-0233">DNA recombination</keyword>
<gene>
    <name evidence="4" type="ORF">J2776_000854</name>
</gene>
<dbReference type="InterPro" id="IPR025827">
    <property type="entry name" value="Zn_ribbon_recom_dom"/>
</dbReference>
<evidence type="ECO:0000256" key="1">
    <source>
        <dbReference type="ARBA" id="ARBA00023125"/>
    </source>
</evidence>
<dbReference type="InterPro" id="IPR038109">
    <property type="entry name" value="DNA_bind_recomb_sf"/>
</dbReference>
<dbReference type="EMBL" id="JAVDQN010000001">
    <property type="protein sequence ID" value="MDR6374178.1"/>
    <property type="molecule type" value="Genomic_DNA"/>
</dbReference>
<accession>A0ABU1KTA7</accession>
<proteinExistence type="predicted"/>
<name>A0ABU1KTA7_9BURK</name>
<evidence type="ECO:0000256" key="2">
    <source>
        <dbReference type="ARBA" id="ARBA00023172"/>
    </source>
</evidence>